<evidence type="ECO:0000259" key="12">
    <source>
        <dbReference type="PROSITE" id="PS50059"/>
    </source>
</evidence>
<dbReference type="FunFam" id="3.10.50.40:FF:000032">
    <property type="entry name" value="Peptidylprolyl isomerase"/>
    <property type="match status" value="1"/>
</dbReference>
<dbReference type="PROSITE" id="PS50059">
    <property type="entry name" value="FKBP_PPIASE"/>
    <property type="match status" value="1"/>
</dbReference>
<evidence type="ECO:0000256" key="1">
    <source>
        <dbReference type="ARBA" id="ARBA00000971"/>
    </source>
</evidence>
<dbReference type="InterPro" id="IPR044183">
    <property type="entry name" value="PNSL4/FKBP13-like"/>
</dbReference>
<gene>
    <name evidence="14" type="primary">LOC111432980</name>
</gene>
<evidence type="ECO:0000256" key="6">
    <source>
        <dbReference type="ARBA" id="ARBA00022640"/>
    </source>
</evidence>
<keyword evidence="10" id="KW-1015">Disulfide bond</keyword>
<feature type="domain" description="PPIase FKBP-type" evidence="12">
    <location>
        <begin position="115"/>
        <end position="214"/>
    </location>
</feature>
<evidence type="ECO:0000256" key="7">
    <source>
        <dbReference type="ARBA" id="ARBA00022946"/>
    </source>
</evidence>
<evidence type="ECO:0000256" key="9">
    <source>
        <dbReference type="ARBA" id="ARBA00023110"/>
    </source>
</evidence>
<dbReference type="GeneID" id="111432980"/>
<dbReference type="GO" id="GO:0003755">
    <property type="term" value="F:peptidyl-prolyl cis-trans isomerase activity"/>
    <property type="evidence" value="ECO:0007669"/>
    <property type="project" value="UniProtKB-KW"/>
</dbReference>
<evidence type="ECO:0000313" key="13">
    <source>
        <dbReference type="Proteomes" id="UP000504609"/>
    </source>
</evidence>
<keyword evidence="6" id="KW-0934">Plastid</keyword>
<sequence>MSSLTISFRAATPRTLSSNNISPDKCVTTKQVSKFTYTRTPKISSSLQELEMKESPASFGRRGAIGCGFLLGLASVLLQPLPATAEATPCEFTTAPSGLAFCDKVVGTGPEAEKGQLIKAHYVGKLESGKVFDSSYNRGKPLTFRVGVGEVIKGWDEGILGGDGVPAMLPGGKRVLKLPPQLGYGARGAGCRGGSCIIPPNSVLLFDVEFIGKA</sequence>
<keyword evidence="9 11" id="KW-0697">Rotamase</keyword>
<evidence type="ECO:0000256" key="8">
    <source>
        <dbReference type="ARBA" id="ARBA00023078"/>
    </source>
</evidence>
<dbReference type="RefSeq" id="XP_022925594.1">
    <property type="nucleotide sequence ID" value="XM_023069826.1"/>
</dbReference>
<keyword evidence="11 14" id="KW-0413">Isomerase</keyword>
<organism evidence="13 14">
    <name type="scientific">Cucurbita moschata</name>
    <name type="common">Winter crookneck squash</name>
    <name type="synonym">Cucurbita pepo var. moschata</name>
    <dbReference type="NCBI Taxonomy" id="3662"/>
    <lineage>
        <taxon>Eukaryota</taxon>
        <taxon>Viridiplantae</taxon>
        <taxon>Streptophyta</taxon>
        <taxon>Embryophyta</taxon>
        <taxon>Tracheophyta</taxon>
        <taxon>Spermatophyta</taxon>
        <taxon>Magnoliopsida</taxon>
        <taxon>eudicotyledons</taxon>
        <taxon>Gunneridae</taxon>
        <taxon>Pentapetalae</taxon>
        <taxon>rosids</taxon>
        <taxon>fabids</taxon>
        <taxon>Cucurbitales</taxon>
        <taxon>Cucurbitaceae</taxon>
        <taxon>Cucurbiteae</taxon>
        <taxon>Cucurbita</taxon>
    </lineage>
</organism>
<reference evidence="14" key="1">
    <citation type="submission" date="2025-08" db="UniProtKB">
        <authorList>
            <consortium name="RefSeq"/>
        </authorList>
    </citation>
    <scope>IDENTIFICATION</scope>
    <source>
        <tissue evidence="14">Young leaves</tissue>
    </source>
</reference>
<comment type="similarity">
    <text evidence="3">Belongs to the FKBP-type PPIase family.</text>
</comment>
<keyword evidence="5" id="KW-0150">Chloroplast</keyword>
<dbReference type="Proteomes" id="UP000504609">
    <property type="component" value="Unplaced"/>
</dbReference>
<keyword evidence="13" id="KW-1185">Reference proteome</keyword>
<evidence type="ECO:0000313" key="14">
    <source>
        <dbReference type="RefSeq" id="XP_022925594.1"/>
    </source>
</evidence>
<name>A0A6J1ECL9_CUCMO</name>
<accession>A0A6J1ECL9</accession>
<dbReference type="PANTHER" id="PTHR47833:SF2">
    <property type="entry name" value="PEPTIDYLPROLYL ISOMERASE"/>
    <property type="match status" value="1"/>
</dbReference>
<dbReference type="InterPro" id="IPR046357">
    <property type="entry name" value="PPIase_dom_sf"/>
</dbReference>
<dbReference type="Pfam" id="PF00254">
    <property type="entry name" value="FKBP_C"/>
    <property type="match status" value="1"/>
</dbReference>
<keyword evidence="8" id="KW-0793">Thylakoid</keyword>
<evidence type="ECO:0000256" key="10">
    <source>
        <dbReference type="ARBA" id="ARBA00023157"/>
    </source>
</evidence>
<proteinExistence type="inferred from homology"/>
<dbReference type="GO" id="GO:0009543">
    <property type="term" value="C:chloroplast thylakoid lumen"/>
    <property type="evidence" value="ECO:0007669"/>
    <property type="project" value="UniProtKB-SubCell"/>
</dbReference>
<protein>
    <recommendedName>
        <fullName evidence="4 11">peptidylprolyl isomerase</fullName>
        <ecNumber evidence="4 11">5.2.1.8</ecNumber>
    </recommendedName>
</protein>
<comment type="subcellular location">
    <subcellularLocation>
        <location evidence="2">Plastid</location>
        <location evidence="2">Chloroplast thylakoid lumen</location>
    </subcellularLocation>
</comment>
<dbReference type="AlphaFoldDB" id="A0A6J1ECL9"/>
<comment type="catalytic activity">
    <reaction evidence="1 11">
        <text>[protein]-peptidylproline (omega=180) = [protein]-peptidylproline (omega=0)</text>
        <dbReference type="Rhea" id="RHEA:16237"/>
        <dbReference type="Rhea" id="RHEA-COMP:10747"/>
        <dbReference type="Rhea" id="RHEA-COMP:10748"/>
        <dbReference type="ChEBI" id="CHEBI:83833"/>
        <dbReference type="ChEBI" id="CHEBI:83834"/>
        <dbReference type="EC" id="5.2.1.8"/>
    </reaction>
</comment>
<dbReference type="PANTHER" id="PTHR47833">
    <property type="entry name" value="PHOTOSYNTHETIC NDH SUBUNIT OF LUMENAL LOCATION 4, CHLOROPLASTIC"/>
    <property type="match status" value="1"/>
</dbReference>
<evidence type="ECO:0000256" key="5">
    <source>
        <dbReference type="ARBA" id="ARBA00022528"/>
    </source>
</evidence>
<dbReference type="Gene3D" id="3.10.50.40">
    <property type="match status" value="1"/>
</dbReference>
<evidence type="ECO:0000256" key="2">
    <source>
        <dbReference type="ARBA" id="ARBA00004456"/>
    </source>
</evidence>
<keyword evidence="7" id="KW-0809">Transit peptide</keyword>
<dbReference type="InterPro" id="IPR001179">
    <property type="entry name" value="PPIase_FKBP_dom"/>
</dbReference>
<dbReference type="SUPFAM" id="SSF54534">
    <property type="entry name" value="FKBP-like"/>
    <property type="match status" value="1"/>
</dbReference>
<evidence type="ECO:0000256" key="11">
    <source>
        <dbReference type="PROSITE-ProRule" id="PRU00277"/>
    </source>
</evidence>
<dbReference type="EC" id="5.2.1.8" evidence="4 11"/>
<evidence type="ECO:0000256" key="3">
    <source>
        <dbReference type="ARBA" id="ARBA00006577"/>
    </source>
</evidence>
<evidence type="ECO:0000256" key="4">
    <source>
        <dbReference type="ARBA" id="ARBA00013194"/>
    </source>
</evidence>